<keyword evidence="6" id="KW-1185">Reference proteome</keyword>
<accession>I4ALE8</accession>
<dbReference type="InterPro" id="IPR051012">
    <property type="entry name" value="CellSynth/LPSAsmb/PSIAsmb"/>
</dbReference>
<dbReference type="PANTHER" id="PTHR45586:SF1">
    <property type="entry name" value="LIPOPOLYSACCHARIDE ASSEMBLY PROTEIN B"/>
    <property type="match status" value="1"/>
</dbReference>
<evidence type="ECO:0000256" key="1">
    <source>
        <dbReference type="ARBA" id="ARBA00022737"/>
    </source>
</evidence>
<reference evidence="6" key="1">
    <citation type="submission" date="2012-06" db="EMBL/GenBank/DDBJ databases">
        <title>The complete genome of Flexibacter litoralis DSM 6794.</title>
        <authorList>
            <person name="Lucas S."/>
            <person name="Copeland A."/>
            <person name="Lapidus A."/>
            <person name="Glavina del Rio T."/>
            <person name="Dalin E."/>
            <person name="Tice H."/>
            <person name="Bruce D."/>
            <person name="Goodwin L."/>
            <person name="Pitluck S."/>
            <person name="Peters L."/>
            <person name="Ovchinnikova G."/>
            <person name="Lu M."/>
            <person name="Kyrpides N."/>
            <person name="Mavromatis K."/>
            <person name="Ivanova N."/>
            <person name="Brettin T."/>
            <person name="Detter J.C."/>
            <person name="Han C."/>
            <person name="Larimer F."/>
            <person name="Land M."/>
            <person name="Hauser L."/>
            <person name="Markowitz V."/>
            <person name="Cheng J.-F."/>
            <person name="Hugenholtz P."/>
            <person name="Woyke T."/>
            <person name="Wu D."/>
            <person name="Spring S."/>
            <person name="Lang E."/>
            <person name="Kopitz M."/>
            <person name="Brambilla E."/>
            <person name="Klenk H.-P."/>
            <person name="Eisen J.A."/>
        </authorList>
    </citation>
    <scope>NUCLEOTIDE SEQUENCE [LARGE SCALE GENOMIC DNA]</scope>
    <source>
        <strain evidence="6">ATCC 23117 / DSM 6794 / NBRC 15988 / NCIMB 1366 / Sio-4</strain>
    </source>
</reference>
<feature type="repeat" description="TPR" evidence="3">
    <location>
        <begin position="279"/>
        <end position="312"/>
    </location>
</feature>
<evidence type="ECO:0000256" key="4">
    <source>
        <dbReference type="SAM" id="SignalP"/>
    </source>
</evidence>
<keyword evidence="2 3" id="KW-0802">TPR repeat</keyword>
<proteinExistence type="predicted"/>
<dbReference type="PROSITE" id="PS50005">
    <property type="entry name" value="TPR"/>
    <property type="match status" value="1"/>
</dbReference>
<dbReference type="OrthoDB" id="739506at2"/>
<dbReference type="Proteomes" id="UP000006054">
    <property type="component" value="Chromosome"/>
</dbReference>
<dbReference type="KEGG" id="fli:Fleli_2416"/>
<dbReference type="Pfam" id="PF13424">
    <property type="entry name" value="TPR_12"/>
    <property type="match status" value="1"/>
</dbReference>
<dbReference type="SMART" id="SM00028">
    <property type="entry name" value="TPR"/>
    <property type="match status" value="2"/>
</dbReference>
<dbReference type="AlphaFoldDB" id="I4ALE8"/>
<dbReference type="Gene3D" id="1.25.40.10">
    <property type="entry name" value="Tetratricopeptide repeat domain"/>
    <property type="match status" value="2"/>
</dbReference>
<sequence length="398" mass="45216" precursor="true">MTNSILKSIFAGAAFVAGSLLTNIAVAQNGAVNTAEFYIKPETAKYEKALEKIRQATYHEKTKDKAKTWYIRAKVFITIFEVGTEDKKVAALVSNPVDSAFLSMQKAKELEKGSKKDTYTKRIEDPAFQTEVGMETGLEQRIKNDLLAEVVKYQDTEFEKAYEVMIPIVTYLPADTTNLTYISYFASKAEKLKEAAIYSEKLGDVEEYTGNVEAYQSAAYSYYKLEDSVNFLRILEKGAKRFPKETYFLTNIADVHIKAKDYPKAIEILKKVVEIEPTAKVLTNIAIMYQGEEQPEKAVEYYKKVLELDAQDYDATFALALHYYRQAANELEGNDQAATSPKMKMVIENADQSIIYAKKAMEINNDDDALYSMLKDLYVMKEDSKNVELMKKKIADRK</sequence>
<evidence type="ECO:0000256" key="3">
    <source>
        <dbReference type="PROSITE-ProRule" id="PRU00339"/>
    </source>
</evidence>
<dbReference type="HOGENOM" id="CLU_043019_2_0_10"/>
<protein>
    <submittedName>
        <fullName evidence="5">Tetratricopeptide repeat protein</fullName>
    </submittedName>
</protein>
<name>I4ALE8_BERLS</name>
<dbReference type="SUPFAM" id="SSF48452">
    <property type="entry name" value="TPR-like"/>
    <property type="match status" value="1"/>
</dbReference>
<dbReference type="PANTHER" id="PTHR45586">
    <property type="entry name" value="TPR REPEAT-CONTAINING PROTEIN PA4667"/>
    <property type="match status" value="1"/>
</dbReference>
<evidence type="ECO:0000313" key="5">
    <source>
        <dbReference type="EMBL" id="AFM04783.1"/>
    </source>
</evidence>
<evidence type="ECO:0000313" key="6">
    <source>
        <dbReference type="Proteomes" id="UP000006054"/>
    </source>
</evidence>
<dbReference type="EMBL" id="CP003345">
    <property type="protein sequence ID" value="AFM04783.1"/>
    <property type="molecule type" value="Genomic_DNA"/>
</dbReference>
<feature type="signal peptide" evidence="4">
    <location>
        <begin position="1"/>
        <end position="27"/>
    </location>
</feature>
<feature type="chain" id="PRO_5003685443" evidence="4">
    <location>
        <begin position="28"/>
        <end position="398"/>
    </location>
</feature>
<evidence type="ECO:0000256" key="2">
    <source>
        <dbReference type="ARBA" id="ARBA00022803"/>
    </source>
</evidence>
<dbReference type="RefSeq" id="WP_014798220.1">
    <property type="nucleotide sequence ID" value="NC_018018.1"/>
</dbReference>
<dbReference type="InterPro" id="IPR011990">
    <property type="entry name" value="TPR-like_helical_dom_sf"/>
</dbReference>
<dbReference type="STRING" id="880071.Fleli_2416"/>
<gene>
    <name evidence="5" type="ordered locus">Fleli_2416</name>
</gene>
<dbReference type="eggNOG" id="COG0457">
    <property type="taxonomic scope" value="Bacteria"/>
</dbReference>
<keyword evidence="4" id="KW-0732">Signal</keyword>
<dbReference type="InterPro" id="IPR019734">
    <property type="entry name" value="TPR_rpt"/>
</dbReference>
<organism evidence="5 6">
    <name type="scientific">Bernardetia litoralis (strain ATCC 23117 / DSM 6794 / NBRC 15988 / NCIMB 1366 / Fx l1 / Sio-4)</name>
    <name type="common">Flexibacter litoralis</name>
    <dbReference type="NCBI Taxonomy" id="880071"/>
    <lineage>
        <taxon>Bacteria</taxon>
        <taxon>Pseudomonadati</taxon>
        <taxon>Bacteroidota</taxon>
        <taxon>Cytophagia</taxon>
        <taxon>Cytophagales</taxon>
        <taxon>Bernardetiaceae</taxon>
        <taxon>Bernardetia</taxon>
    </lineage>
</organism>
<keyword evidence="1" id="KW-0677">Repeat</keyword>